<reference evidence="2 3" key="1">
    <citation type="submission" date="2024-04" db="EMBL/GenBank/DDBJ databases">
        <title>Tritrichomonas musculus Genome.</title>
        <authorList>
            <person name="Alves-Ferreira E."/>
            <person name="Grigg M."/>
            <person name="Lorenzi H."/>
            <person name="Galac M."/>
        </authorList>
    </citation>
    <scope>NUCLEOTIDE SEQUENCE [LARGE SCALE GENOMIC DNA]</scope>
    <source>
        <strain evidence="2 3">EAF2021</strain>
    </source>
</reference>
<accession>A0ABR2K4L4</accession>
<organism evidence="2 3">
    <name type="scientific">Tritrichomonas musculus</name>
    <dbReference type="NCBI Taxonomy" id="1915356"/>
    <lineage>
        <taxon>Eukaryota</taxon>
        <taxon>Metamonada</taxon>
        <taxon>Parabasalia</taxon>
        <taxon>Tritrichomonadida</taxon>
        <taxon>Tritrichomonadidae</taxon>
        <taxon>Tritrichomonas</taxon>
    </lineage>
</organism>
<gene>
    <name evidence="2" type="ORF">M9Y10_041517</name>
</gene>
<comment type="caution">
    <text evidence="2">The sequence shown here is derived from an EMBL/GenBank/DDBJ whole genome shotgun (WGS) entry which is preliminary data.</text>
</comment>
<evidence type="ECO:0000313" key="3">
    <source>
        <dbReference type="Proteomes" id="UP001470230"/>
    </source>
</evidence>
<dbReference type="EMBL" id="JAPFFF010000007">
    <property type="protein sequence ID" value="KAK8886057.1"/>
    <property type="molecule type" value="Genomic_DNA"/>
</dbReference>
<keyword evidence="1" id="KW-0812">Transmembrane</keyword>
<evidence type="ECO:0000256" key="1">
    <source>
        <dbReference type="SAM" id="Phobius"/>
    </source>
</evidence>
<keyword evidence="1" id="KW-0472">Membrane</keyword>
<keyword evidence="3" id="KW-1185">Reference proteome</keyword>
<name>A0ABR2K4L4_9EUKA</name>
<keyword evidence="1" id="KW-1133">Transmembrane helix</keyword>
<dbReference type="Proteomes" id="UP001470230">
    <property type="component" value="Unassembled WGS sequence"/>
</dbReference>
<sequence>MKKNTIFLLPELIKENDKTSFFYGAKPVDDRPVKVSGYSVYTFLDRLDEIGFPYYAVTIESQNEKSFLYKHTFTDNIPDFKSFYFKEKFIPDVGTVIYLISTAFDSFSVKYQSVAVKGGDWLRVSNSYNQIGALHHLGIIPDISQPAFSKLRIDRWAEPLHQTFGTNGTIEEALHVIFNRMKYASIFFNIISDDASLKQLDIPEGKYCFGALNKLLQNSAELEILRHILPVSQRNASNFYILNQFLLIVYDALNKSNAYIDNIDDYTNFDKALHSFQIENQLSVGPCDNEALKKLTSISSFKIVEQLPVFRIAGIEVSYDQIMDFPPIAPLHPKSKDQLDQVELRVMQEINDGISATTNPNEKISWMNDQIIDCVNESNDRCNMLTSQVTEIEKTVKIMTRMLTDVAQETQAASNRVKVASRTLNNVYDKHMDIQGQFETLRDRLFSEQKNTRIILLIGIFITFLGALELFRN</sequence>
<protein>
    <submittedName>
        <fullName evidence="2">Uncharacterized protein</fullName>
    </submittedName>
</protein>
<feature type="transmembrane region" description="Helical" evidence="1">
    <location>
        <begin position="454"/>
        <end position="471"/>
    </location>
</feature>
<evidence type="ECO:0000313" key="2">
    <source>
        <dbReference type="EMBL" id="KAK8886057.1"/>
    </source>
</evidence>
<proteinExistence type="predicted"/>